<dbReference type="RefSeq" id="WP_101538730.1">
    <property type="nucleotide sequence ID" value="NZ_MXAV01000049.1"/>
</dbReference>
<dbReference type="Proteomes" id="UP000234329">
    <property type="component" value="Unassembled WGS sequence"/>
</dbReference>
<protein>
    <submittedName>
        <fullName evidence="1">Uncharacterized protein</fullName>
    </submittedName>
</protein>
<name>A0A2I1DIV0_9PROT</name>
<organism evidence="1 2">
    <name type="scientific">Acidithiobacillus marinus</name>
    <dbReference type="NCBI Taxonomy" id="187490"/>
    <lineage>
        <taxon>Bacteria</taxon>
        <taxon>Pseudomonadati</taxon>
        <taxon>Pseudomonadota</taxon>
        <taxon>Acidithiobacillia</taxon>
        <taxon>Acidithiobacillales</taxon>
        <taxon>Acidithiobacillaceae</taxon>
        <taxon>Acidithiobacillus</taxon>
    </lineage>
</organism>
<proteinExistence type="predicted"/>
<comment type="caution">
    <text evidence="1">The sequence shown here is derived from an EMBL/GenBank/DDBJ whole genome shotgun (WGS) entry which is preliminary data.</text>
</comment>
<gene>
    <name evidence="1" type="ORF">B1757_12995</name>
</gene>
<sequence length="183" mass="21348">MVSIPIKSHPEADAALTELAELVSWMLNEGIRRFRVGDAGCCYWWFMDGHCPDWAASWPLERECDAFFCVLQQAPLIVMGIWRKLDYLLDTASRRMLSQEYPQYDDSQWIHGVFLEAFDIIVRPDGWDLCADVWLSACRECTGYMGTKDLEETEGYVHWRTSGETWRREIKATTKAYRNANEF</sequence>
<keyword evidence="2" id="KW-1185">Reference proteome</keyword>
<evidence type="ECO:0000313" key="1">
    <source>
        <dbReference type="EMBL" id="PKY09798.1"/>
    </source>
</evidence>
<evidence type="ECO:0000313" key="2">
    <source>
        <dbReference type="Proteomes" id="UP000234329"/>
    </source>
</evidence>
<dbReference type="AlphaFoldDB" id="A0A2I1DIV0"/>
<accession>A0A2I1DIV0</accession>
<dbReference type="EMBL" id="MXAV01000049">
    <property type="protein sequence ID" value="PKY09798.1"/>
    <property type="molecule type" value="Genomic_DNA"/>
</dbReference>
<reference evidence="1 2" key="1">
    <citation type="submission" date="2017-03" db="EMBL/GenBank/DDBJ databases">
        <title>Draft genime sequence of the acidophilic sulfur-oxidizing bacterium Acidithiobacillus sp. SH, isolated from seawater.</title>
        <authorList>
            <person name="Sharmin S."/>
            <person name="Tokuhisa M."/>
            <person name="Kanao T."/>
            <person name="Kamimura K."/>
        </authorList>
    </citation>
    <scope>NUCLEOTIDE SEQUENCE [LARGE SCALE GENOMIC DNA]</scope>
    <source>
        <strain evidence="1 2">SH</strain>
    </source>
</reference>
<dbReference type="InParanoid" id="A0A2I1DIV0"/>